<comment type="similarity">
    <text evidence="2 6">Belongs to the ELL/occludin family.</text>
</comment>
<evidence type="ECO:0000313" key="9">
    <source>
        <dbReference type="EMBL" id="GMT24004.1"/>
    </source>
</evidence>
<evidence type="ECO:0000256" key="4">
    <source>
        <dbReference type="ARBA" id="ARBA00023163"/>
    </source>
</evidence>
<comment type="caution">
    <text evidence="9">The sequence shown here is derived from an EMBL/GenBank/DDBJ whole genome shotgun (WGS) entry which is preliminary data.</text>
</comment>
<feature type="compositionally biased region" description="Low complexity" evidence="7">
    <location>
        <begin position="354"/>
        <end position="393"/>
    </location>
</feature>
<dbReference type="PANTHER" id="PTHR23288">
    <property type="entry name" value="OCCLUDIN AND RNA POLYMERASE II ELONGATION FACTOR ELL"/>
    <property type="match status" value="1"/>
</dbReference>
<organism evidence="9 10">
    <name type="scientific">Pristionchus fissidentatus</name>
    <dbReference type="NCBI Taxonomy" id="1538716"/>
    <lineage>
        <taxon>Eukaryota</taxon>
        <taxon>Metazoa</taxon>
        <taxon>Ecdysozoa</taxon>
        <taxon>Nematoda</taxon>
        <taxon>Chromadorea</taxon>
        <taxon>Rhabditida</taxon>
        <taxon>Rhabditina</taxon>
        <taxon>Diplogasteromorpha</taxon>
        <taxon>Diplogasteroidea</taxon>
        <taxon>Neodiplogasteridae</taxon>
        <taxon>Pristionchus</taxon>
    </lineage>
</organism>
<accession>A0AAV5VWP3</accession>
<sequence>MAEFDVPFSPPTFDVYRLEQESGHDDDTVISVKLTDECLTAIAAAHKRKQRLKLEVDAQGVGTVRIGDVSFRFSTQSLPPPHADAVSCQPSVGFKSRASVGLKYTIQATQNSFEETRAKAQKLMEEEKSRGTKDVNKSRNGKKTEVGRGLSGSHVAAALAHARASSLGVNKQNTSSVLGGSIGSRNASPNMNPAASAAAAQARTVSLRTDLMKKSLRERIIHICITMRYKSFDDIIMRLRKDGLPKEQDSRKNIEDILKEVSDFTDSGRVTLKPSLYPEVNIKWQWLSSEEKDHIRPMIRPNPSLDTSGSFAPSRKSGVDRVKAGGGGGNNSNLNTSTSSSASSDRIRDTDCRSSGSSSVSTTSSPEAAASTSPPKGSSVPSSSLPSSLSSVPIGKKRAAVSPLVEKEENDEDLYYSSTTSSKRKAHAPSSKTTTPPITMTSMGERERERTTISRASHRPVRQESASPPEDPTMAKEEGMEGRSSGGRGKSSKTTSVSPRPLIAPPTLAPPTQLAPPSSRPPSRASSTSPRTDWTSVYGAVNNTEEAEKYVEAFTACYAEYVESHAKLSKIADEFTAMEKELTSCQRGSRDAEQVESKIQSKYSYYEKDVDFIKLRNRHGDLRSKLMTIRSRLDSWESRRL</sequence>
<protein>
    <recommendedName>
        <fullName evidence="8">OCEL domain-containing protein</fullName>
    </recommendedName>
</protein>
<feature type="compositionally biased region" description="Low complexity" evidence="7">
    <location>
        <begin position="492"/>
        <end position="501"/>
    </location>
</feature>
<name>A0AAV5VWP3_9BILA</name>
<dbReference type="InterPro" id="IPR019464">
    <property type="entry name" value="ELL_N"/>
</dbReference>
<feature type="region of interest" description="Disordered" evidence="7">
    <location>
        <begin position="123"/>
        <end position="148"/>
    </location>
</feature>
<evidence type="ECO:0000256" key="5">
    <source>
        <dbReference type="ARBA" id="ARBA00023242"/>
    </source>
</evidence>
<dbReference type="AlphaFoldDB" id="A0AAV5VWP3"/>
<dbReference type="GO" id="GO:0032968">
    <property type="term" value="P:positive regulation of transcription elongation by RNA polymerase II"/>
    <property type="evidence" value="ECO:0007669"/>
    <property type="project" value="TreeGrafter"/>
</dbReference>
<keyword evidence="5" id="KW-0539">Nucleus</keyword>
<keyword evidence="4" id="KW-0804">Transcription</keyword>
<gene>
    <name evidence="9" type="ORF">PFISCL1PPCAC_15301</name>
</gene>
<dbReference type="InterPro" id="IPR042065">
    <property type="entry name" value="E3_ELL-like"/>
</dbReference>
<evidence type="ECO:0000256" key="6">
    <source>
        <dbReference type="PROSITE-ProRule" id="PRU01324"/>
    </source>
</evidence>
<evidence type="ECO:0000259" key="8">
    <source>
        <dbReference type="PROSITE" id="PS51980"/>
    </source>
</evidence>
<evidence type="ECO:0000256" key="1">
    <source>
        <dbReference type="ARBA" id="ARBA00004123"/>
    </source>
</evidence>
<dbReference type="InterPro" id="IPR010844">
    <property type="entry name" value="Occludin_ELL"/>
</dbReference>
<keyword evidence="3" id="KW-0805">Transcription regulation</keyword>
<dbReference type="GO" id="GO:0006368">
    <property type="term" value="P:transcription elongation by RNA polymerase II"/>
    <property type="evidence" value="ECO:0007669"/>
    <property type="project" value="InterPro"/>
</dbReference>
<feature type="domain" description="OCEL" evidence="8">
    <location>
        <begin position="532"/>
        <end position="641"/>
    </location>
</feature>
<dbReference type="GO" id="GO:0000987">
    <property type="term" value="F:cis-regulatory region sequence-specific DNA binding"/>
    <property type="evidence" value="ECO:0007669"/>
    <property type="project" value="TreeGrafter"/>
</dbReference>
<evidence type="ECO:0000256" key="3">
    <source>
        <dbReference type="ARBA" id="ARBA00023015"/>
    </source>
</evidence>
<reference evidence="9" key="1">
    <citation type="submission" date="2023-10" db="EMBL/GenBank/DDBJ databases">
        <title>Genome assembly of Pristionchus species.</title>
        <authorList>
            <person name="Yoshida K."/>
            <person name="Sommer R.J."/>
        </authorList>
    </citation>
    <scope>NUCLEOTIDE SEQUENCE</scope>
    <source>
        <strain evidence="9">RS5133</strain>
    </source>
</reference>
<feature type="compositionally biased region" description="Low complexity" evidence="7">
    <location>
        <begin position="510"/>
        <end position="532"/>
    </location>
</feature>
<evidence type="ECO:0000256" key="2">
    <source>
        <dbReference type="ARBA" id="ARBA00009171"/>
    </source>
</evidence>
<dbReference type="InterPro" id="IPR036390">
    <property type="entry name" value="WH_DNA-bd_sf"/>
</dbReference>
<dbReference type="PANTHER" id="PTHR23288:SF17">
    <property type="entry name" value="RNA POLYMERASE II ELONGATION FACTOR ELL"/>
    <property type="match status" value="1"/>
</dbReference>
<dbReference type="Proteomes" id="UP001432322">
    <property type="component" value="Unassembled WGS sequence"/>
</dbReference>
<dbReference type="Pfam" id="PF07303">
    <property type="entry name" value="Occludin_ELL"/>
    <property type="match status" value="1"/>
</dbReference>
<dbReference type="Gene3D" id="6.10.140.340">
    <property type="match status" value="1"/>
</dbReference>
<dbReference type="SUPFAM" id="SSF46785">
    <property type="entry name" value="Winged helix' DNA-binding domain"/>
    <property type="match status" value="1"/>
</dbReference>
<dbReference type="Pfam" id="PF10390">
    <property type="entry name" value="ELL"/>
    <property type="match status" value="1"/>
</dbReference>
<dbReference type="SUPFAM" id="SSF144292">
    <property type="entry name" value="occludin/ELL-like"/>
    <property type="match status" value="1"/>
</dbReference>
<dbReference type="InterPro" id="IPR031176">
    <property type="entry name" value="ELL/occludin"/>
</dbReference>
<dbReference type="GO" id="GO:0008023">
    <property type="term" value="C:transcription elongation factor complex"/>
    <property type="evidence" value="ECO:0007669"/>
    <property type="project" value="InterPro"/>
</dbReference>
<keyword evidence="10" id="KW-1185">Reference proteome</keyword>
<evidence type="ECO:0000313" key="10">
    <source>
        <dbReference type="Proteomes" id="UP001432322"/>
    </source>
</evidence>
<feature type="compositionally biased region" description="Low complexity" evidence="7">
    <location>
        <begin position="331"/>
        <end position="344"/>
    </location>
</feature>
<dbReference type="EMBL" id="BTSY01000004">
    <property type="protein sequence ID" value="GMT24004.1"/>
    <property type="molecule type" value="Genomic_DNA"/>
</dbReference>
<dbReference type="GO" id="GO:0042795">
    <property type="term" value="P:snRNA transcription by RNA polymerase II"/>
    <property type="evidence" value="ECO:0007669"/>
    <property type="project" value="TreeGrafter"/>
</dbReference>
<comment type="subcellular location">
    <subcellularLocation>
        <location evidence="1">Nucleus</location>
    </subcellularLocation>
</comment>
<dbReference type="PROSITE" id="PS51980">
    <property type="entry name" value="OCEL"/>
    <property type="match status" value="1"/>
</dbReference>
<feature type="compositionally biased region" description="Polar residues" evidence="7">
    <location>
        <begin position="430"/>
        <end position="442"/>
    </location>
</feature>
<proteinExistence type="inferred from homology"/>
<dbReference type="Gene3D" id="1.10.10.2670">
    <property type="entry name" value="E3 ubiquitin-protein ligase"/>
    <property type="match status" value="1"/>
</dbReference>
<evidence type="ECO:0000256" key="7">
    <source>
        <dbReference type="SAM" id="MobiDB-lite"/>
    </source>
</evidence>
<feature type="region of interest" description="Disordered" evidence="7">
    <location>
        <begin position="296"/>
        <end position="535"/>
    </location>
</feature>
<feature type="compositionally biased region" description="Basic and acidic residues" evidence="7">
    <location>
        <begin position="123"/>
        <end position="146"/>
    </location>
</feature>